<dbReference type="PROSITE" id="PS51485">
    <property type="entry name" value="PHYTOCYANIN"/>
    <property type="match status" value="1"/>
</dbReference>
<dbReference type="SUPFAM" id="SSF49503">
    <property type="entry name" value="Cupredoxins"/>
    <property type="match status" value="1"/>
</dbReference>
<dbReference type="AlphaFoldDB" id="A0A0E0M0G5"/>
<dbReference type="InterPro" id="IPR003245">
    <property type="entry name" value="Phytocyanin_dom"/>
</dbReference>
<feature type="region of interest" description="Disordered" evidence="1">
    <location>
        <begin position="59"/>
        <end position="93"/>
    </location>
</feature>
<dbReference type="InterPro" id="IPR008972">
    <property type="entry name" value="Cupredoxin"/>
</dbReference>
<evidence type="ECO:0000259" key="2">
    <source>
        <dbReference type="PROSITE" id="PS51485"/>
    </source>
</evidence>
<accession>A0A0E0M0G5</accession>
<evidence type="ECO:0000313" key="4">
    <source>
        <dbReference type="Proteomes" id="UP000026962"/>
    </source>
</evidence>
<dbReference type="EnsemblPlants" id="OPUNC09G06550.1">
    <property type="protein sequence ID" value="OPUNC09G06550.1"/>
    <property type="gene ID" value="OPUNC09G06550"/>
</dbReference>
<dbReference type="Proteomes" id="UP000026962">
    <property type="component" value="Chromosome 9"/>
</dbReference>
<reference evidence="3" key="2">
    <citation type="submission" date="2018-05" db="EMBL/GenBank/DDBJ databases">
        <title>OpunRS2 (Oryza punctata Reference Sequence Version 2).</title>
        <authorList>
            <person name="Zhang J."/>
            <person name="Kudrna D."/>
            <person name="Lee S."/>
            <person name="Talag J."/>
            <person name="Welchert J."/>
            <person name="Wing R.A."/>
        </authorList>
    </citation>
    <scope>NUCLEOTIDE SEQUENCE [LARGE SCALE GENOMIC DNA]</scope>
</reference>
<keyword evidence="4" id="KW-1185">Reference proteome</keyword>
<dbReference type="Gene3D" id="2.60.40.420">
    <property type="entry name" value="Cupredoxins - blue copper proteins"/>
    <property type="match status" value="1"/>
</dbReference>
<feature type="domain" description="Phytocyanin" evidence="2">
    <location>
        <begin position="1"/>
        <end position="56"/>
    </location>
</feature>
<organism evidence="3">
    <name type="scientific">Oryza punctata</name>
    <name type="common">Red rice</name>
    <dbReference type="NCBI Taxonomy" id="4537"/>
    <lineage>
        <taxon>Eukaryota</taxon>
        <taxon>Viridiplantae</taxon>
        <taxon>Streptophyta</taxon>
        <taxon>Embryophyta</taxon>
        <taxon>Tracheophyta</taxon>
        <taxon>Spermatophyta</taxon>
        <taxon>Magnoliopsida</taxon>
        <taxon>Liliopsida</taxon>
        <taxon>Poales</taxon>
        <taxon>Poaceae</taxon>
        <taxon>BOP clade</taxon>
        <taxon>Oryzoideae</taxon>
        <taxon>Oryzeae</taxon>
        <taxon>Oryzinae</taxon>
        <taxon>Oryza</taxon>
    </lineage>
</organism>
<protein>
    <recommendedName>
        <fullName evidence="2">Phytocyanin domain-containing protein</fullName>
    </recommendedName>
</protein>
<evidence type="ECO:0000313" key="3">
    <source>
        <dbReference type="EnsemblPlants" id="OPUNC09G06550.1"/>
    </source>
</evidence>
<dbReference type="GO" id="GO:0009055">
    <property type="term" value="F:electron transfer activity"/>
    <property type="evidence" value="ECO:0007669"/>
    <property type="project" value="InterPro"/>
</dbReference>
<name>A0A0E0M0G5_ORYPU</name>
<dbReference type="HOGENOM" id="CLU_1328250_0_0_1"/>
<dbReference type="Gramene" id="OPUNC09G06550.1">
    <property type="protein sequence ID" value="OPUNC09G06550.1"/>
    <property type="gene ID" value="OPUNC09G06550"/>
</dbReference>
<reference evidence="3" key="1">
    <citation type="submission" date="2015-04" db="UniProtKB">
        <authorList>
            <consortium name="EnsemblPlants"/>
        </authorList>
    </citation>
    <scope>IDENTIFICATION</scope>
</reference>
<proteinExistence type="predicted"/>
<evidence type="ECO:0000256" key="1">
    <source>
        <dbReference type="SAM" id="MobiDB-lite"/>
    </source>
</evidence>
<sequence>MLISRHDDYKLCNADKPFDNGANVRFHLNRNDNFYFITVASGHCKVGQRMTVHIMVDHGAKGDERGGHSPAAAPSPGDDEDNSGAGRSAHRGPVHRRDRCRCCRKGRPTLRPPSRHRVVVVISSPPPFSMPADADADAAFLLSVERPKRDEEVSGEGENQTRSYVVPLICGGHMFFTFYFYLSCHVNVISAKTAYDTEDYICIDFVG</sequence>
<dbReference type="STRING" id="4537.A0A0E0M0G5"/>